<evidence type="ECO:0000313" key="2">
    <source>
        <dbReference type="Proteomes" id="UP000193040"/>
    </source>
</evidence>
<sequence length="385" mass="40262">MRLVADAGLWTVGPTAAETPLAAVLEISGAVLSWTIDDPPGDERVHITITDLSRADWLWRVFGEAGHVALASAAQEGPGQGSIELAGVDIVPGSVAPLRRLAIGHWLRRWWPASRQDGIAGLDRALLDAEVALLTAGAQGFFPDDTLDSDVAGLLAPHAPAMFVHARAGDSRVTDLVRAAADLADEVGVDDDAWTELCIYLDDSNTAAARAVAEPSGVRDDYALAAGSDAGIRGASPIARGVATINWTAVPPAIFDAGEHTVSWRIEAAGASAVAVVSAALVGPDLATGVVVRLRSGAVSGGGVLDGDGIAILPLIDTAQRPMTESAAWDHDWAATTVTVGVETTETRETRDRIRRWARARLDRPPAFDTRDAFLAEILAAESSY</sequence>
<dbReference type="Proteomes" id="UP000193040">
    <property type="component" value="Unassembled WGS sequence"/>
</dbReference>
<proteinExistence type="predicted"/>
<name>A0A1X0XL92_MYCSI</name>
<keyword evidence="2" id="KW-1185">Reference proteome</keyword>
<dbReference type="AlphaFoldDB" id="A0A1X0XL92"/>
<accession>A0A1X0XL92</accession>
<organism evidence="1 2">
    <name type="scientific">Mycobacterium simiae</name>
    <name type="common">Mycobacterium habana</name>
    <dbReference type="NCBI Taxonomy" id="1784"/>
    <lineage>
        <taxon>Bacteria</taxon>
        <taxon>Bacillati</taxon>
        <taxon>Actinomycetota</taxon>
        <taxon>Actinomycetes</taxon>
        <taxon>Mycobacteriales</taxon>
        <taxon>Mycobacteriaceae</taxon>
        <taxon>Mycobacterium</taxon>
        <taxon>Mycobacterium simiae complex</taxon>
    </lineage>
</organism>
<dbReference type="EMBL" id="MZZM01000036">
    <property type="protein sequence ID" value="ORJ53646.1"/>
    <property type="molecule type" value="Genomic_DNA"/>
</dbReference>
<gene>
    <name evidence="1" type="ORF">B5M45_28815</name>
</gene>
<evidence type="ECO:0000313" key="1">
    <source>
        <dbReference type="EMBL" id="ORJ53646.1"/>
    </source>
</evidence>
<reference evidence="1 2" key="1">
    <citation type="submission" date="2017-03" db="EMBL/GenBank/DDBJ databases">
        <title>Genomic insights into Mycobacterium simiae human colonization.</title>
        <authorList>
            <person name="Steffani J.L."/>
            <person name="Brunck M.E."/>
            <person name="Cruz E."/>
            <person name="Montiel R."/>
            <person name="Barona F."/>
        </authorList>
    </citation>
    <scope>NUCLEOTIDE SEQUENCE [LARGE SCALE GENOMIC DNA]</scope>
    <source>
        <strain evidence="1 2">MsiGto</strain>
    </source>
</reference>
<dbReference type="RefSeq" id="WP_084953806.1">
    <property type="nucleotide sequence ID" value="NZ_MZZM01000036.1"/>
</dbReference>
<comment type="caution">
    <text evidence="1">The sequence shown here is derived from an EMBL/GenBank/DDBJ whole genome shotgun (WGS) entry which is preliminary data.</text>
</comment>
<protein>
    <submittedName>
        <fullName evidence="1">Uncharacterized protein</fullName>
    </submittedName>
</protein>
<dbReference type="STRING" id="1784.VC42_13245"/>